<sequence length="52" mass="5734">MAAPADADDKPMSLPRPAPAGPISTTAWHAYLSYGIRQMEYDGVLEQRNPYI</sequence>
<name>X0III2_FUSOX</name>
<reference evidence="2" key="2">
    <citation type="submission" date="2012-05" db="EMBL/GenBank/DDBJ databases">
        <title>The Genome Annotation of Fusarium oxysporum PHW808.</title>
        <authorList>
            <consortium name="The Broad Institute Genomics Platform"/>
            <person name="Ma L.-J."/>
            <person name="Corby-Kistler H."/>
            <person name="Broz K."/>
            <person name="Gale L.R."/>
            <person name="Jonkers W."/>
            <person name="O'Donnell K."/>
            <person name="Ploetz R."/>
            <person name="Steinberg C."/>
            <person name="Schwartz D.C."/>
            <person name="VanEtten H."/>
            <person name="Zhou S."/>
            <person name="Young S.K."/>
            <person name="Zeng Q."/>
            <person name="Gargeya S."/>
            <person name="Fitzgerald M."/>
            <person name="Abouelleil A."/>
            <person name="Alvarado L."/>
            <person name="Chapman S.B."/>
            <person name="Gainer-Dewar J."/>
            <person name="Goldberg J."/>
            <person name="Griggs A."/>
            <person name="Gujja S."/>
            <person name="Hansen M."/>
            <person name="Howarth C."/>
            <person name="Imamovic A."/>
            <person name="Ireland A."/>
            <person name="Larimer J."/>
            <person name="McCowan C."/>
            <person name="Murphy C."/>
            <person name="Pearson M."/>
            <person name="Poon T.W."/>
            <person name="Priest M."/>
            <person name="Roberts A."/>
            <person name="Saif S."/>
            <person name="Shea T."/>
            <person name="Sykes S."/>
            <person name="Wortman J."/>
            <person name="Nusbaum C."/>
            <person name="Birren B."/>
        </authorList>
    </citation>
    <scope>NUCLEOTIDE SEQUENCE</scope>
    <source>
        <strain evidence="2">54008</strain>
    </source>
</reference>
<dbReference type="Proteomes" id="UP000030676">
    <property type="component" value="Unassembled WGS sequence"/>
</dbReference>
<evidence type="ECO:0000256" key="1">
    <source>
        <dbReference type="SAM" id="MobiDB-lite"/>
    </source>
</evidence>
<dbReference type="AlphaFoldDB" id="X0III2"/>
<feature type="region of interest" description="Disordered" evidence="1">
    <location>
        <begin position="1"/>
        <end position="20"/>
    </location>
</feature>
<organism evidence="2">
    <name type="scientific">Fusarium oxysporum f. sp. conglutinans race 2 54008</name>
    <dbReference type="NCBI Taxonomy" id="1089457"/>
    <lineage>
        <taxon>Eukaryota</taxon>
        <taxon>Fungi</taxon>
        <taxon>Dikarya</taxon>
        <taxon>Ascomycota</taxon>
        <taxon>Pezizomycotina</taxon>
        <taxon>Sordariomycetes</taxon>
        <taxon>Hypocreomycetidae</taxon>
        <taxon>Hypocreales</taxon>
        <taxon>Nectriaceae</taxon>
        <taxon>Fusarium</taxon>
        <taxon>Fusarium oxysporum species complex</taxon>
    </lineage>
</organism>
<gene>
    <name evidence="2" type="ORF">FOPG_11598</name>
</gene>
<proteinExistence type="predicted"/>
<dbReference type="HOGENOM" id="CLU_3087314_0_0_1"/>
<accession>X0III2</accession>
<reference evidence="2" key="1">
    <citation type="submission" date="2011-11" db="EMBL/GenBank/DDBJ databases">
        <title>The Genome Sequence of Fusarium oxysporum PHW808.</title>
        <authorList>
            <consortium name="The Broad Institute Genome Sequencing Platform"/>
            <person name="Ma L.-J."/>
            <person name="Gale L.R."/>
            <person name="Schwartz D.C."/>
            <person name="Zhou S."/>
            <person name="Corby-Kistler H."/>
            <person name="Young S.K."/>
            <person name="Zeng Q."/>
            <person name="Gargeya S."/>
            <person name="Fitzgerald M."/>
            <person name="Haas B."/>
            <person name="Abouelleil A."/>
            <person name="Alvarado L."/>
            <person name="Arachchi H.M."/>
            <person name="Berlin A."/>
            <person name="Brown A."/>
            <person name="Chapman S.B."/>
            <person name="Chen Z."/>
            <person name="Dunbar C."/>
            <person name="Freedman E."/>
            <person name="Gearin G."/>
            <person name="Goldberg J."/>
            <person name="Griggs A."/>
            <person name="Gujja S."/>
            <person name="Heiman D."/>
            <person name="Howarth C."/>
            <person name="Larson L."/>
            <person name="Lui A."/>
            <person name="MacDonald P.J.P."/>
            <person name="Montmayeur A."/>
            <person name="Murphy C."/>
            <person name="Neiman D."/>
            <person name="Pearson M."/>
            <person name="Priest M."/>
            <person name="Roberts A."/>
            <person name="Saif S."/>
            <person name="Shea T."/>
            <person name="Shenoy N."/>
            <person name="Sisk P."/>
            <person name="Stolte C."/>
            <person name="Sykes S."/>
            <person name="Wortman J."/>
            <person name="Nusbaum C."/>
            <person name="Birren B."/>
        </authorList>
    </citation>
    <scope>NUCLEOTIDE SEQUENCE [LARGE SCALE GENOMIC DNA]</scope>
    <source>
        <strain evidence="2">54008</strain>
    </source>
</reference>
<protein>
    <submittedName>
        <fullName evidence="2">Uncharacterized protein</fullName>
    </submittedName>
</protein>
<dbReference type="EMBL" id="JH658879">
    <property type="protein sequence ID" value="EXL72929.1"/>
    <property type="molecule type" value="Genomic_DNA"/>
</dbReference>
<evidence type="ECO:0000313" key="2">
    <source>
        <dbReference type="EMBL" id="EXL72929.1"/>
    </source>
</evidence>